<sequence length="298" mass="33795">MILISIAERQRHVLNFNKVATAVILFPTICFTTKQLHTSALIHNNSGGGLLKEVLNHIVTSDVLILCSRGIKHASRSTSVYIKRIPFENDFDAEQNFLLVISEYSSDNKPITMEVYRQSCQLISLKAIDIVQKDVYDLLRRPEYGNRDLSVLAEIPKGISSRSSDSVISFSENDIESIGMDIEIDRSLFIDFQQEISFANIFRHESVLEKHIDGKTSITASQNINQLDESSSGISSENREDSMKDGFLSPTAWKTRSHSKESKDINLSSTPLARRTRAQLKRKNKSKDRSRKPKKIRH</sequence>
<reference evidence="2" key="1">
    <citation type="submission" date="2021-02" db="EMBL/GenBank/DDBJ databases">
        <authorList>
            <person name="Nowell W R."/>
        </authorList>
    </citation>
    <scope>NUCLEOTIDE SEQUENCE</scope>
</reference>
<gene>
    <name evidence="2" type="ORF">XDN619_LOCUS4137</name>
</gene>
<name>A0A816MTR4_9BILA</name>
<dbReference type="Proteomes" id="UP000663887">
    <property type="component" value="Unassembled WGS sequence"/>
</dbReference>
<dbReference type="EMBL" id="CAJNRG010000776">
    <property type="protein sequence ID" value="CAF2018113.1"/>
    <property type="molecule type" value="Genomic_DNA"/>
</dbReference>
<dbReference type="AlphaFoldDB" id="A0A816MTR4"/>
<proteinExistence type="predicted"/>
<accession>A0A816MTR4</accession>
<feature type="region of interest" description="Disordered" evidence="1">
    <location>
        <begin position="222"/>
        <end position="298"/>
    </location>
</feature>
<evidence type="ECO:0000313" key="3">
    <source>
        <dbReference type="Proteomes" id="UP000663887"/>
    </source>
</evidence>
<feature type="compositionally biased region" description="Basic residues" evidence="1">
    <location>
        <begin position="274"/>
        <end position="298"/>
    </location>
</feature>
<evidence type="ECO:0000256" key="1">
    <source>
        <dbReference type="SAM" id="MobiDB-lite"/>
    </source>
</evidence>
<comment type="caution">
    <text evidence="2">The sequence shown here is derived from an EMBL/GenBank/DDBJ whole genome shotgun (WGS) entry which is preliminary data.</text>
</comment>
<feature type="compositionally biased region" description="Polar residues" evidence="1">
    <location>
        <begin position="222"/>
        <end position="236"/>
    </location>
</feature>
<organism evidence="2 3">
    <name type="scientific">Rotaria magnacalcarata</name>
    <dbReference type="NCBI Taxonomy" id="392030"/>
    <lineage>
        <taxon>Eukaryota</taxon>
        <taxon>Metazoa</taxon>
        <taxon>Spiralia</taxon>
        <taxon>Gnathifera</taxon>
        <taxon>Rotifera</taxon>
        <taxon>Eurotatoria</taxon>
        <taxon>Bdelloidea</taxon>
        <taxon>Philodinida</taxon>
        <taxon>Philodinidae</taxon>
        <taxon>Rotaria</taxon>
    </lineage>
</organism>
<evidence type="ECO:0000313" key="2">
    <source>
        <dbReference type="EMBL" id="CAF2018113.1"/>
    </source>
</evidence>
<protein>
    <submittedName>
        <fullName evidence="2">Uncharacterized protein</fullName>
    </submittedName>
</protein>